<name>A0A480ASG8_9BURK</name>
<sequence>MAGDVTVKIDDARVKAALDRVRLALPLGGQMLPLMQNIGRVLRTGAQLRFRSTTGPDGKAWEKSFRAKTEGGQTLSLTRRLRNSITTEATNTSVAVGTNVLYAAVHQFGGVIRAKKGPFLSIPVTPAARAAGSPRNMQGLHVAQTLKGQFILVDEKGITQFLLRQQVTIPARPFLGASEADNTEMVSAGARFFNSRWSG</sequence>
<dbReference type="InterPro" id="IPR006522">
    <property type="entry name" value="Phage_virion_morphogenesis"/>
</dbReference>
<evidence type="ECO:0000313" key="1">
    <source>
        <dbReference type="EMBL" id="GCL64361.1"/>
    </source>
</evidence>
<dbReference type="RefSeq" id="WP_137734094.1">
    <property type="nucleotide sequence ID" value="NZ_BJCL01000009.1"/>
</dbReference>
<dbReference type="Proteomes" id="UP000301751">
    <property type="component" value="Unassembled WGS sequence"/>
</dbReference>
<evidence type="ECO:0008006" key="3">
    <source>
        <dbReference type="Google" id="ProtNLM"/>
    </source>
</evidence>
<accession>A0A480ASG8</accession>
<organism evidence="1 2">
    <name type="scientific">Pseudaquabacterium pictum</name>
    <dbReference type="NCBI Taxonomy" id="2315236"/>
    <lineage>
        <taxon>Bacteria</taxon>
        <taxon>Pseudomonadati</taxon>
        <taxon>Pseudomonadota</taxon>
        <taxon>Betaproteobacteria</taxon>
        <taxon>Burkholderiales</taxon>
        <taxon>Sphaerotilaceae</taxon>
        <taxon>Pseudaquabacterium</taxon>
    </lineage>
</organism>
<evidence type="ECO:0000313" key="2">
    <source>
        <dbReference type="Proteomes" id="UP000301751"/>
    </source>
</evidence>
<reference evidence="2" key="1">
    <citation type="submission" date="2019-03" db="EMBL/GenBank/DDBJ databases">
        <title>Aquabacterium pictum sp.nov., the first bacteriochlorophyll a-containing freshwater bacterium in the genus Aquabacterium of the class Betaproteobacteria.</title>
        <authorList>
            <person name="Hirose S."/>
            <person name="Tank M."/>
            <person name="Hara E."/>
            <person name="Tamaki H."/>
            <person name="Takaichi S."/>
            <person name="Haruta S."/>
            <person name="Hanada S."/>
        </authorList>
    </citation>
    <scope>NUCLEOTIDE SEQUENCE [LARGE SCALE GENOMIC DNA]</scope>
    <source>
        <strain evidence="2">W35</strain>
    </source>
</reference>
<comment type="caution">
    <text evidence="1">The sequence shown here is derived from an EMBL/GenBank/DDBJ whole genome shotgun (WGS) entry which is preliminary data.</text>
</comment>
<dbReference type="EMBL" id="BJCL01000009">
    <property type="protein sequence ID" value="GCL64361.1"/>
    <property type="molecule type" value="Genomic_DNA"/>
</dbReference>
<dbReference type="AlphaFoldDB" id="A0A480ASG8"/>
<proteinExistence type="predicted"/>
<gene>
    <name evidence="1" type="ORF">AQPW35_34420</name>
</gene>
<dbReference type="NCBIfam" id="TIGR01635">
    <property type="entry name" value="tail_comp_S"/>
    <property type="match status" value="1"/>
</dbReference>
<dbReference type="Pfam" id="PF05069">
    <property type="entry name" value="Phage_tail_S"/>
    <property type="match status" value="1"/>
</dbReference>
<keyword evidence="2" id="KW-1185">Reference proteome</keyword>
<dbReference type="OrthoDB" id="2081253at2"/>
<protein>
    <recommendedName>
        <fullName evidence="3">Phage virion morphogenesis protein</fullName>
    </recommendedName>
</protein>